<dbReference type="AlphaFoldDB" id="A0A3E0ESD7"/>
<name>A0A3E0ESD7_9FLAO</name>
<evidence type="ECO:0000256" key="1">
    <source>
        <dbReference type="SAM" id="SignalP"/>
    </source>
</evidence>
<dbReference type="RefSeq" id="WP_115810809.1">
    <property type="nucleotide sequence ID" value="NZ_QUNI01000002.1"/>
</dbReference>
<dbReference type="Proteomes" id="UP000257136">
    <property type="component" value="Unassembled WGS sequence"/>
</dbReference>
<feature type="signal peptide" evidence="1">
    <location>
        <begin position="1"/>
        <end position="18"/>
    </location>
</feature>
<protein>
    <submittedName>
        <fullName evidence="2">Uncharacterized protein</fullName>
    </submittedName>
</protein>
<accession>A0A3E0ESD7</accession>
<evidence type="ECO:0000313" key="2">
    <source>
        <dbReference type="EMBL" id="REH01138.1"/>
    </source>
</evidence>
<dbReference type="EMBL" id="QUNI01000002">
    <property type="protein sequence ID" value="REH01138.1"/>
    <property type="molecule type" value="Genomic_DNA"/>
</dbReference>
<comment type="caution">
    <text evidence="2">The sequence shown here is derived from an EMBL/GenBank/DDBJ whole genome shotgun (WGS) entry which is preliminary data.</text>
</comment>
<reference evidence="2 3" key="1">
    <citation type="submission" date="2018-08" db="EMBL/GenBank/DDBJ databases">
        <title>Genomic Encyclopedia of Archaeal and Bacterial Type Strains, Phase II (KMG-II): from individual species to whole genera.</title>
        <authorList>
            <person name="Goeker M."/>
        </authorList>
    </citation>
    <scope>NUCLEOTIDE SEQUENCE [LARGE SCALE GENOMIC DNA]</scope>
    <source>
        <strain evidence="2 3">DSM 100880</strain>
    </source>
</reference>
<keyword evidence="3" id="KW-1185">Reference proteome</keyword>
<proteinExistence type="predicted"/>
<sequence length="271" mass="31772">MKKTVFIFNIIFSTLIFAQNTESLTQHEKEYNDLINYIPKNIKSDSIIEPENRFLKVELNTICSLIIFSGIRSELEINETDNKWLDNRIEQIATALFLDGKRILISTVGGYSGCPDKKIDTLYLNNIKITDLKFCHGCTDRYLDEKFIEIFNKKMYSLMKIEPPNRKTSSFYGEYKGRNKDKFEMKLVLKDDRTFKFWLNKGHGSDFTEGLWKNEDDLLTLNSKILSKNDEISTTISSAKWINFNNLKFNLKKNKLIELNDQKRKLKKAVE</sequence>
<dbReference type="OrthoDB" id="1423945at2"/>
<gene>
    <name evidence="2" type="ORF">C8P67_102397</name>
</gene>
<keyword evidence="1" id="KW-0732">Signal</keyword>
<evidence type="ECO:0000313" key="3">
    <source>
        <dbReference type="Proteomes" id="UP000257136"/>
    </source>
</evidence>
<feature type="chain" id="PRO_5017705612" evidence="1">
    <location>
        <begin position="19"/>
        <end position="271"/>
    </location>
</feature>
<organism evidence="2 3">
    <name type="scientific">Flavobacterium aquicola</name>
    <dbReference type="NCBI Taxonomy" id="1682742"/>
    <lineage>
        <taxon>Bacteria</taxon>
        <taxon>Pseudomonadati</taxon>
        <taxon>Bacteroidota</taxon>
        <taxon>Flavobacteriia</taxon>
        <taxon>Flavobacteriales</taxon>
        <taxon>Flavobacteriaceae</taxon>
        <taxon>Flavobacterium</taxon>
    </lineage>
</organism>